<proteinExistence type="predicted"/>
<dbReference type="PANTHER" id="PTHR42923:SF46">
    <property type="entry name" value="AMINE OXIDASE"/>
    <property type="match status" value="1"/>
</dbReference>
<dbReference type="Proteomes" id="UP001438707">
    <property type="component" value="Unassembled WGS sequence"/>
</dbReference>
<dbReference type="AlphaFoldDB" id="A0AAW1QNG0"/>
<dbReference type="GO" id="GO:0016491">
    <property type="term" value="F:oxidoreductase activity"/>
    <property type="evidence" value="ECO:0007669"/>
    <property type="project" value="InterPro"/>
</dbReference>
<dbReference type="SUPFAM" id="SSF51905">
    <property type="entry name" value="FAD/NAD(P)-binding domain"/>
    <property type="match status" value="1"/>
</dbReference>
<reference evidence="3 4" key="1">
    <citation type="journal article" date="2024" name="Nat. Commun.">
        <title>Phylogenomics reveals the evolutionary origins of lichenization in chlorophyte algae.</title>
        <authorList>
            <person name="Puginier C."/>
            <person name="Libourel C."/>
            <person name="Otte J."/>
            <person name="Skaloud P."/>
            <person name="Haon M."/>
            <person name="Grisel S."/>
            <person name="Petersen M."/>
            <person name="Berrin J.G."/>
            <person name="Delaux P.M."/>
            <person name="Dal Grande F."/>
            <person name="Keller J."/>
        </authorList>
    </citation>
    <scope>NUCLEOTIDE SEQUENCE [LARGE SCALE GENOMIC DNA]</scope>
    <source>
        <strain evidence="3 4">SAG 2145</strain>
    </source>
</reference>
<sequence>MSHYEASGNRSLQTTRSSPRPVFGGPARPRCSSHTWLSRTQLSTRAQQGSAQTRTESQPNKPKVVVIGGGWAGFGATKHLAQEGYEVTLLDGSPNPGGLAAGWRTAQGRAVEAGIKGFWYQYHNIFALLKELGIPWPLTDWTKSGFWGPDGLRIESPVFSSQPRLPTLLGQFVHTFPLFRTLSLADRATMVPVLAAVLDFDASPENFQRYDQMSAKELFQRYGVSQRLYDEFLKPLLLVGLFAPPEQISAASMLETFYFYTLAHQADFDVCWCKGSVSELIFKPLVDLIQGLGGRIQGGRLASDLDVNPETGRVQGVIARSRDGSETTYPADAVIFAVGITGMQKLIGASPTLAARPEFRRIMTLQGLDVMATRLWFDRRVETRFPSNVLSGFEETTGGTFFNLNQLQDEYKDVAEGVIAADFYHSNELMALSDEEIVQKVHDTLKICEPGFRDAKVVDSAVLRFSKAVTHFNPGSLQGRPRQWTSFGNVFMAGDWVKDVNHGAKGLSQERAFVTGLTAANLVVKHLGCGEPAKLLDTEPDEPHIALGKELNKRLQSTLSLFGANSLGL</sequence>
<dbReference type="InterPro" id="IPR050464">
    <property type="entry name" value="Zeta_carotene_desat/Oxidored"/>
</dbReference>
<feature type="region of interest" description="Disordered" evidence="1">
    <location>
        <begin position="1"/>
        <end position="62"/>
    </location>
</feature>
<dbReference type="Gene3D" id="3.50.50.60">
    <property type="entry name" value="FAD/NAD(P)-binding domain"/>
    <property type="match status" value="1"/>
</dbReference>
<dbReference type="InterPro" id="IPR036188">
    <property type="entry name" value="FAD/NAD-bd_sf"/>
</dbReference>
<accession>A0AAW1QNG0</accession>
<feature type="compositionally biased region" description="Polar residues" evidence="1">
    <location>
        <begin position="8"/>
        <end position="18"/>
    </location>
</feature>
<evidence type="ECO:0000313" key="3">
    <source>
        <dbReference type="EMBL" id="KAK9822970.1"/>
    </source>
</evidence>
<protein>
    <recommendedName>
        <fullName evidence="2">Amine oxidase domain-containing protein</fullName>
    </recommendedName>
</protein>
<dbReference type="EMBL" id="JALJOS010000029">
    <property type="protein sequence ID" value="KAK9822970.1"/>
    <property type="molecule type" value="Genomic_DNA"/>
</dbReference>
<feature type="compositionally biased region" description="Polar residues" evidence="1">
    <location>
        <begin position="32"/>
        <end position="60"/>
    </location>
</feature>
<name>A0AAW1QNG0_9CHLO</name>
<evidence type="ECO:0000259" key="2">
    <source>
        <dbReference type="Pfam" id="PF01593"/>
    </source>
</evidence>
<comment type="caution">
    <text evidence="3">The sequence shown here is derived from an EMBL/GenBank/DDBJ whole genome shotgun (WGS) entry which is preliminary data.</text>
</comment>
<keyword evidence="4" id="KW-1185">Reference proteome</keyword>
<dbReference type="Pfam" id="PF01593">
    <property type="entry name" value="Amino_oxidase"/>
    <property type="match status" value="1"/>
</dbReference>
<dbReference type="PANTHER" id="PTHR42923">
    <property type="entry name" value="PROTOPORPHYRINOGEN OXIDASE"/>
    <property type="match status" value="1"/>
</dbReference>
<feature type="domain" description="Amine oxidase" evidence="2">
    <location>
        <begin position="72"/>
        <end position="523"/>
    </location>
</feature>
<organism evidence="3 4">
    <name type="scientific">Apatococcus lobatus</name>
    <dbReference type="NCBI Taxonomy" id="904363"/>
    <lineage>
        <taxon>Eukaryota</taxon>
        <taxon>Viridiplantae</taxon>
        <taxon>Chlorophyta</taxon>
        <taxon>core chlorophytes</taxon>
        <taxon>Trebouxiophyceae</taxon>
        <taxon>Chlorellales</taxon>
        <taxon>Chlorellaceae</taxon>
        <taxon>Apatococcus</taxon>
    </lineage>
</organism>
<gene>
    <name evidence="3" type="ORF">WJX74_010032</name>
</gene>
<dbReference type="InterPro" id="IPR002937">
    <property type="entry name" value="Amino_oxidase"/>
</dbReference>
<evidence type="ECO:0000256" key="1">
    <source>
        <dbReference type="SAM" id="MobiDB-lite"/>
    </source>
</evidence>
<evidence type="ECO:0000313" key="4">
    <source>
        <dbReference type="Proteomes" id="UP001438707"/>
    </source>
</evidence>
<dbReference type="PRINTS" id="PR00419">
    <property type="entry name" value="ADXRDTASE"/>
</dbReference>